<dbReference type="InterPro" id="IPR036388">
    <property type="entry name" value="WH-like_DNA-bd_sf"/>
</dbReference>
<keyword evidence="3" id="KW-0238">DNA-binding</keyword>
<dbReference type="PANTHER" id="PTHR30537">
    <property type="entry name" value="HTH-TYPE TRANSCRIPTIONAL REGULATOR"/>
    <property type="match status" value="1"/>
</dbReference>
<dbReference type="PROSITE" id="PS50931">
    <property type="entry name" value="HTH_LYSR"/>
    <property type="match status" value="1"/>
</dbReference>
<dbReference type="PANTHER" id="PTHR30537:SF17">
    <property type="entry name" value="LYSR-FAMILY REGULATORY PROTEIN"/>
    <property type="match status" value="1"/>
</dbReference>
<protein>
    <submittedName>
        <fullName evidence="6">LysR family transcriptional regulator</fullName>
    </submittedName>
</protein>
<dbReference type="InterPro" id="IPR036390">
    <property type="entry name" value="WH_DNA-bd_sf"/>
</dbReference>
<dbReference type="Pfam" id="PF03466">
    <property type="entry name" value="LysR_substrate"/>
    <property type="match status" value="1"/>
</dbReference>
<dbReference type="AlphaFoldDB" id="A0AAU7YAC7"/>
<evidence type="ECO:0000313" key="6">
    <source>
        <dbReference type="EMBL" id="XBY66899.1"/>
    </source>
</evidence>
<feature type="domain" description="HTH lysR-type" evidence="5">
    <location>
        <begin position="1"/>
        <end position="59"/>
    </location>
</feature>
<reference evidence="6" key="1">
    <citation type="submission" date="2023-08" db="EMBL/GenBank/DDBJ databases">
        <title>Increased levels of nutrients transform a symbiont into a lethal pathobiont.</title>
        <authorList>
            <person name="Lachnit T."/>
            <person name="Ulrich L."/>
            <person name="Willmer F.M."/>
            <person name="Hasenbein T."/>
            <person name="Steiner L.X."/>
            <person name="Wolters M."/>
            <person name="Herbst E.M."/>
            <person name="Deines P."/>
        </authorList>
    </citation>
    <scope>NUCLEOTIDE SEQUENCE</scope>
    <source>
        <strain evidence="6">T3</strain>
    </source>
</reference>
<dbReference type="InterPro" id="IPR058163">
    <property type="entry name" value="LysR-type_TF_proteobact-type"/>
</dbReference>
<evidence type="ECO:0000256" key="4">
    <source>
        <dbReference type="ARBA" id="ARBA00023163"/>
    </source>
</evidence>
<dbReference type="Gene3D" id="3.40.190.10">
    <property type="entry name" value="Periplasmic binding protein-like II"/>
    <property type="match status" value="2"/>
</dbReference>
<dbReference type="Gene3D" id="1.10.10.10">
    <property type="entry name" value="Winged helix-like DNA-binding domain superfamily/Winged helix DNA-binding domain"/>
    <property type="match status" value="1"/>
</dbReference>
<evidence type="ECO:0000256" key="1">
    <source>
        <dbReference type="ARBA" id="ARBA00009437"/>
    </source>
</evidence>
<dbReference type="EMBL" id="CP158373">
    <property type="protein sequence ID" value="XBY66899.1"/>
    <property type="molecule type" value="Genomic_DNA"/>
</dbReference>
<evidence type="ECO:0000256" key="3">
    <source>
        <dbReference type="ARBA" id="ARBA00023125"/>
    </source>
</evidence>
<proteinExistence type="inferred from homology"/>
<dbReference type="RefSeq" id="WP_350448562.1">
    <property type="nucleotide sequence ID" value="NZ_CP158373.1"/>
</dbReference>
<dbReference type="CDD" id="cd08472">
    <property type="entry name" value="PBP2_CrgA_like_3"/>
    <property type="match status" value="1"/>
</dbReference>
<sequence length="308" mass="34050">MDRFDAMQAFARVVEAGSFTRAADTLHMSKTSVTQLVQQLEARLRVKLLNRTTRRVALTADGAAYYERVVRLLADMDDAETSLSSASASPRGRLRVDVPSPLASMILVPALPEFHARHPDIQIDMGVSDRIVDVIGENVDCVVRGGELRDQSLMARRVGDLRLGVYAAPDYLARLGVPAHPRELEDSPHRIVGFLWARTGKPVPYAMRKGNEELRVNGRYVLAVDDGNAYLAAGLAGLGVLWLPEYMALASRASGALVPLFEDWRLDPMPMYVAFPPNRHISAKLRVFIDWVAELMERHAPVMTLPGA</sequence>
<accession>A0AAU7YAC7</accession>
<name>A0AAU7YAC7_9PSED</name>
<keyword evidence="2" id="KW-0805">Transcription regulation</keyword>
<evidence type="ECO:0000259" key="5">
    <source>
        <dbReference type="PROSITE" id="PS50931"/>
    </source>
</evidence>
<keyword evidence="4" id="KW-0804">Transcription</keyword>
<comment type="similarity">
    <text evidence="1">Belongs to the LysR transcriptional regulatory family.</text>
</comment>
<dbReference type="FunFam" id="1.10.10.10:FF:000001">
    <property type="entry name" value="LysR family transcriptional regulator"/>
    <property type="match status" value="1"/>
</dbReference>
<dbReference type="GO" id="GO:0043565">
    <property type="term" value="F:sequence-specific DNA binding"/>
    <property type="evidence" value="ECO:0007669"/>
    <property type="project" value="TreeGrafter"/>
</dbReference>
<organism evidence="6">
    <name type="scientific">Pseudomonas solani</name>
    <dbReference type="NCBI Taxonomy" id="2731552"/>
    <lineage>
        <taxon>Bacteria</taxon>
        <taxon>Pseudomonadati</taxon>
        <taxon>Pseudomonadota</taxon>
        <taxon>Gammaproteobacteria</taxon>
        <taxon>Pseudomonadales</taxon>
        <taxon>Pseudomonadaceae</taxon>
        <taxon>Pseudomonas</taxon>
    </lineage>
</organism>
<dbReference type="GO" id="GO:0006351">
    <property type="term" value="P:DNA-templated transcription"/>
    <property type="evidence" value="ECO:0007669"/>
    <property type="project" value="TreeGrafter"/>
</dbReference>
<gene>
    <name evidence="6" type="ORF">ABS648_14365</name>
</gene>
<evidence type="ECO:0000256" key="2">
    <source>
        <dbReference type="ARBA" id="ARBA00023015"/>
    </source>
</evidence>
<dbReference type="SUPFAM" id="SSF53850">
    <property type="entry name" value="Periplasmic binding protein-like II"/>
    <property type="match status" value="1"/>
</dbReference>
<dbReference type="GO" id="GO:0003700">
    <property type="term" value="F:DNA-binding transcription factor activity"/>
    <property type="evidence" value="ECO:0007669"/>
    <property type="project" value="InterPro"/>
</dbReference>
<dbReference type="Pfam" id="PF00126">
    <property type="entry name" value="HTH_1"/>
    <property type="match status" value="1"/>
</dbReference>
<dbReference type="InterPro" id="IPR005119">
    <property type="entry name" value="LysR_subst-bd"/>
</dbReference>
<dbReference type="SUPFAM" id="SSF46785">
    <property type="entry name" value="Winged helix' DNA-binding domain"/>
    <property type="match status" value="1"/>
</dbReference>
<dbReference type="InterPro" id="IPR000847">
    <property type="entry name" value="LysR_HTH_N"/>
</dbReference>